<accession>A0ACB7PKK1</accession>
<name>A0ACB7PKK1_9PEZI</name>
<dbReference type="EMBL" id="JAGIZQ010000002">
    <property type="protein sequence ID" value="KAH6641550.1"/>
    <property type="molecule type" value="Genomic_DNA"/>
</dbReference>
<dbReference type="Proteomes" id="UP000724584">
    <property type="component" value="Unassembled WGS sequence"/>
</dbReference>
<sequence>MAYHLHITNKNYSSWSLRPWLLLRQLDIPFTEHMHPLISGTFAQPQWRAFSPVAHVPCLHILPNDTTATTTSNPPSSDNPSTTPHNPPPLILWDSLAITEHLAESHPLKPIYPSHPAARAWARSAVAEMHAGFAAIRQQLGFNIGVRVALGEAVFVGAEGGGQRLVGELRRVAELWEEGLERFGGPFLGGREFGAVDAFFAPVVLRLRTYEGVGERFLGEGGRGYVRRMGELEGVREWVAAALMETGREVVHERECVEGEGRRLLADLRAT</sequence>
<reference evidence="1 2" key="1">
    <citation type="journal article" date="2021" name="Nat. Commun.">
        <title>Genetic determinants of endophytism in the Arabidopsis root mycobiome.</title>
        <authorList>
            <person name="Mesny F."/>
            <person name="Miyauchi S."/>
            <person name="Thiergart T."/>
            <person name="Pickel B."/>
            <person name="Atanasova L."/>
            <person name="Karlsson M."/>
            <person name="Huettel B."/>
            <person name="Barry K.W."/>
            <person name="Haridas S."/>
            <person name="Chen C."/>
            <person name="Bauer D."/>
            <person name="Andreopoulos W."/>
            <person name="Pangilinan J."/>
            <person name="LaButti K."/>
            <person name="Riley R."/>
            <person name="Lipzen A."/>
            <person name="Clum A."/>
            <person name="Drula E."/>
            <person name="Henrissat B."/>
            <person name="Kohler A."/>
            <person name="Grigoriev I.V."/>
            <person name="Martin F.M."/>
            <person name="Hacquard S."/>
        </authorList>
    </citation>
    <scope>NUCLEOTIDE SEQUENCE [LARGE SCALE GENOMIC DNA]</scope>
    <source>
        <strain evidence="1 2">MPI-SDFR-AT-0079</strain>
    </source>
</reference>
<organism evidence="1 2">
    <name type="scientific">Chaetomium tenue</name>
    <dbReference type="NCBI Taxonomy" id="1854479"/>
    <lineage>
        <taxon>Eukaryota</taxon>
        <taxon>Fungi</taxon>
        <taxon>Dikarya</taxon>
        <taxon>Ascomycota</taxon>
        <taxon>Pezizomycotina</taxon>
        <taxon>Sordariomycetes</taxon>
        <taxon>Sordariomycetidae</taxon>
        <taxon>Sordariales</taxon>
        <taxon>Chaetomiaceae</taxon>
        <taxon>Chaetomium</taxon>
    </lineage>
</organism>
<evidence type="ECO:0000313" key="1">
    <source>
        <dbReference type="EMBL" id="KAH6641550.1"/>
    </source>
</evidence>
<gene>
    <name evidence="1" type="ORF">F5144DRAFT_600180</name>
</gene>
<proteinExistence type="predicted"/>
<evidence type="ECO:0000313" key="2">
    <source>
        <dbReference type="Proteomes" id="UP000724584"/>
    </source>
</evidence>
<keyword evidence="2" id="KW-1185">Reference proteome</keyword>
<comment type="caution">
    <text evidence="1">The sequence shown here is derived from an EMBL/GenBank/DDBJ whole genome shotgun (WGS) entry which is preliminary data.</text>
</comment>
<protein>
    <submittedName>
        <fullName evidence="1">Uncharacterized protein</fullName>
    </submittedName>
</protein>